<evidence type="ECO:0000313" key="2">
    <source>
        <dbReference type="EMBL" id="PIN25231.1"/>
    </source>
</evidence>
<dbReference type="AlphaFoldDB" id="A0A2G9I641"/>
<keyword evidence="1" id="KW-1133">Transmembrane helix</keyword>
<comment type="caution">
    <text evidence="2">The sequence shown here is derived from an EMBL/GenBank/DDBJ whole genome shotgun (WGS) entry which is preliminary data.</text>
</comment>
<accession>A0A2G9I641</accession>
<proteinExistence type="predicted"/>
<reference evidence="3" key="1">
    <citation type="journal article" date="2018" name="Gigascience">
        <title>Genome assembly of the Pink Ipe (Handroanthus impetiginosus, Bignoniaceae), a highly valued, ecologically keystone Neotropical timber forest tree.</title>
        <authorList>
            <person name="Silva-Junior O.B."/>
            <person name="Grattapaglia D."/>
            <person name="Novaes E."/>
            <person name="Collevatti R.G."/>
        </authorList>
    </citation>
    <scope>NUCLEOTIDE SEQUENCE [LARGE SCALE GENOMIC DNA]</scope>
    <source>
        <strain evidence="3">cv. UFG-1</strain>
    </source>
</reference>
<name>A0A2G9I641_9LAMI</name>
<dbReference type="Proteomes" id="UP000231279">
    <property type="component" value="Unassembled WGS sequence"/>
</dbReference>
<keyword evidence="1" id="KW-0472">Membrane</keyword>
<feature type="transmembrane region" description="Helical" evidence="1">
    <location>
        <begin position="71"/>
        <end position="95"/>
    </location>
</feature>
<dbReference type="EMBL" id="NKXS01000286">
    <property type="protein sequence ID" value="PIN25231.1"/>
    <property type="molecule type" value="Genomic_DNA"/>
</dbReference>
<organism evidence="2 3">
    <name type="scientific">Handroanthus impetiginosus</name>
    <dbReference type="NCBI Taxonomy" id="429701"/>
    <lineage>
        <taxon>Eukaryota</taxon>
        <taxon>Viridiplantae</taxon>
        <taxon>Streptophyta</taxon>
        <taxon>Embryophyta</taxon>
        <taxon>Tracheophyta</taxon>
        <taxon>Spermatophyta</taxon>
        <taxon>Magnoliopsida</taxon>
        <taxon>eudicotyledons</taxon>
        <taxon>Gunneridae</taxon>
        <taxon>Pentapetalae</taxon>
        <taxon>asterids</taxon>
        <taxon>lamiids</taxon>
        <taxon>Lamiales</taxon>
        <taxon>Bignoniaceae</taxon>
        <taxon>Crescentiina</taxon>
        <taxon>Tabebuia alliance</taxon>
        <taxon>Handroanthus</taxon>
    </lineage>
</organism>
<evidence type="ECO:0000256" key="1">
    <source>
        <dbReference type="SAM" id="Phobius"/>
    </source>
</evidence>
<evidence type="ECO:0000313" key="3">
    <source>
        <dbReference type="Proteomes" id="UP000231279"/>
    </source>
</evidence>
<sequence length="110" mass="11718">MHPAFITSSATSISMASKAANALLCIWIGPLYCPSPLMALKSFSNTTTSNPFLFAAKAKTSPPIPPPATRILSFFSCGFVSVTPAVVAFTLVSFLKCPFCCFLKQALLCF</sequence>
<gene>
    <name evidence="2" type="ORF">CDL12_02027</name>
</gene>
<keyword evidence="3" id="KW-1185">Reference proteome</keyword>
<protein>
    <submittedName>
        <fullName evidence="2">Uncharacterized protein</fullName>
    </submittedName>
</protein>
<keyword evidence="1" id="KW-0812">Transmembrane</keyword>